<feature type="binding site" evidence="9">
    <location>
        <position position="27"/>
    </location>
    <ligand>
        <name>Na(+)</name>
        <dbReference type="ChEBI" id="CHEBI:29101"/>
        <label>1</label>
    </ligand>
</feature>
<dbReference type="PANTHER" id="PTHR11616:SF321">
    <property type="entry name" value="SODIUM-DEPENDENT NUTRIENT AMINO ACID TRANSPORTER 1-RELATED"/>
    <property type="match status" value="1"/>
</dbReference>
<organism evidence="12 13">
    <name type="scientific">Gnathostoma spinigerum</name>
    <dbReference type="NCBI Taxonomy" id="75299"/>
    <lineage>
        <taxon>Eukaryota</taxon>
        <taxon>Metazoa</taxon>
        <taxon>Ecdysozoa</taxon>
        <taxon>Nematoda</taxon>
        <taxon>Chromadorea</taxon>
        <taxon>Rhabditida</taxon>
        <taxon>Spirurina</taxon>
        <taxon>Gnathostomatomorpha</taxon>
        <taxon>Gnathostomatoidea</taxon>
        <taxon>Gnathostomatidae</taxon>
        <taxon>Gnathostoma</taxon>
    </lineage>
</organism>
<keyword evidence="9" id="KW-0479">Metal-binding</keyword>
<evidence type="ECO:0000256" key="3">
    <source>
        <dbReference type="ARBA" id="ARBA00022448"/>
    </source>
</evidence>
<evidence type="ECO:0000256" key="10">
    <source>
        <dbReference type="SAM" id="MobiDB-lite"/>
    </source>
</evidence>
<dbReference type="Proteomes" id="UP001608902">
    <property type="component" value="Unassembled WGS sequence"/>
</dbReference>
<feature type="transmembrane region" description="Helical" evidence="11">
    <location>
        <begin position="156"/>
        <end position="180"/>
    </location>
</feature>
<keyword evidence="7 11" id="KW-0472">Membrane</keyword>
<evidence type="ECO:0000256" key="2">
    <source>
        <dbReference type="ARBA" id="ARBA00006459"/>
    </source>
</evidence>
<dbReference type="PROSITE" id="PS50267">
    <property type="entry name" value="NA_NEUROTRAN_SYMP_3"/>
    <property type="match status" value="1"/>
</dbReference>
<keyword evidence="5" id="KW-0769">Symport</keyword>
<evidence type="ECO:0000256" key="11">
    <source>
        <dbReference type="SAM" id="Phobius"/>
    </source>
</evidence>
<dbReference type="InterPro" id="IPR037272">
    <property type="entry name" value="SNS_sf"/>
</dbReference>
<evidence type="ECO:0000256" key="5">
    <source>
        <dbReference type="ARBA" id="ARBA00022847"/>
    </source>
</evidence>
<evidence type="ECO:0000313" key="12">
    <source>
        <dbReference type="EMBL" id="MFH4979157.1"/>
    </source>
</evidence>
<dbReference type="GO" id="GO:0016020">
    <property type="term" value="C:membrane"/>
    <property type="evidence" value="ECO:0007669"/>
    <property type="project" value="UniProtKB-SubCell"/>
</dbReference>
<dbReference type="InterPro" id="IPR000175">
    <property type="entry name" value="Na/ntran_symport"/>
</dbReference>
<dbReference type="SUPFAM" id="SSF161070">
    <property type="entry name" value="SNF-like"/>
    <property type="match status" value="1"/>
</dbReference>
<dbReference type="AlphaFoldDB" id="A0ABD6ER49"/>
<protein>
    <submittedName>
        <fullName evidence="12">Uncharacterized protein</fullName>
    </submittedName>
</protein>
<proteinExistence type="inferred from homology"/>
<feature type="region of interest" description="Disordered" evidence="10">
    <location>
        <begin position="364"/>
        <end position="399"/>
    </location>
</feature>
<accession>A0ABD6ER49</accession>
<feature type="transmembrane region" description="Helical" evidence="11">
    <location>
        <begin position="186"/>
        <end position="207"/>
    </location>
</feature>
<comment type="caution">
    <text evidence="12">The sequence shown here is derived from an EMBL/GenBank/DDBJ whole genome shotgun (WGS) entry which is preliminary data.</text>
</comment>
<keyword evidence="4 11" id="KW-0812">Transmembrane</keyword>
<keyword evidence="6 11" id="KW-1133">Transmembrane helix</keyword>
<feature type="transmembrane region" description="Helical" evidence="11">
    <location>
        <begin position="20"/>
        <end position="41"/>
    </location>
</feature>
<dbReference type="Pfam" id="PF00209">
    <property type="entry name" value="SNF"/>
    <property type="match status" value="1"/>
</dbReference>
<evidence type="ECO:0000256" key="9">
    <source>
        <dbReference type="PIRSR" id="PIRSR600175-1"/>
    </source>
</evidence>
<evidence type="ECO:0000256" key="7">
    <source>
        <dbReference type="ARBA" id="ARBA00023136"/>
    </source>
</evidence>
<evidence type="ECO:0000313" key="13">
    <source>
        <dbReference type="Proteomes" id="UP001608902"/>
    </source>
</evidence>
<comment type="similarity">
    <text evidence="2">Belongs to the sodium:neurotransmitter symporter (SNF) (TC 2.A.22) family.</text>
</comment>
<evidence type="ECO:0000256" key="8">
    <source>
        <dbReference type="ARBA" id="ARBA00023180"/>
    </source>
</evidence>
<dbReference type="EMBL" id="JBGFUD010003907">
    <property type="protein sequence ID" value="MFH4979157.1"/>
    <property type="molecule type" value="Genomic_DNA"/>
</dbReference>
<keyword evidence="3" id="KW-0813">Transport</keyword>
<keyword evidence="13" id="KW-1185">Reference proteome</keyword>
<reference evidence="12 13" key="1">
    <citation type="submission" date="2024-08" db="EMBL/GenBank/DDBJ databases">
        <title>Gnathostoma spinigerum genome.</title>
        <authorList>
            <person name="Gonzalez-Bertolin B."/>
            <person name="Monzon S."/>
            <person name="Zaballos A."/>
            <person name="Jimenez P."/>
            <person name="Dekumyoy P."/>
            <person name="Varona S."/>
            <person name="Cuesta I."/>
            <person name="Sumanam S."/>
            <person name="Adisakwattana P."/>
            <person name="Gasser R.B."/>
            <person name="Hernandez-Gonzalez A."/>
            <person name="Young N.D."/>
            <person name="Perteguer M.J."/>
        </authorList>
    </citation>
    <scope>NUCLEOTIDE SEQUENCE [LARGE SCALE GENOMIC DNA]</scope>
    <source>
        <strain evidence="12">AL3</strain>
        <tissue evidence="12">Liver</tissue>
    </source>
</reference>
<feature type="transmembrane region" description="Helical" evidence="11">
    <location>
        <begin position="53"/>
        <end position="77"/>
    </location>
</feature>
<name>A0ABD6ER49_9BILA</name>
<dbReference type="PANTHER" id="PTHR11616">
    <property type="entry name" value="SODIUM/CHLORIDE DEPENDENT TRANSPORTER"/>
    <property type="match status" value="1"/>
</dbReference>
<evidence type="ECO:0000256" key="6">
    <source>
        <dbReference type="ARBA" id="ARBA00022989"/>
    </source>
</evidence>
<dbReference type="GO" id="GO:0015293">
    <property type="term" value="F:symporter activity"/>
    <property type="evidence" value="ECO:0007669"/>
    <property type="project" value="UniProtKB-KW"/>
</dbReference>
<dbReference type="PRINTS" id="PR00176">
    <property type="entry name" value="NANEUSMPORT"/>
</dbReference>
<feature type="transmembrane region" description="Helical" evidence="11">
    <location>
        <begin position="228"/>
        <end position="253"/>
    </location>
</feature>
<gene>
    <name evidence="12" type="ORF">AB6A40_005866</name>
</gene>
<evidence type="ECO:0000256" key="1">
    <source>
        <dbReference type="ARBA" id="ARBA00004141"/>
    </source>
</evidence>
<evidence type="ECO:0000256" key="4">
    <source>
        <dbReference type="ARBA" id="ARBA00022692"/>
    </source>
</evidence>
<keyword evidence="8" id="KW-0325">Glycoprotein</keyword>
<sequence>MYFFHPRWKALLDISVWGQAAVQVFYSLSVCTGGLGTLASYNRFHNNVLKDAVILSVIDTITCLLTASLVFSAVGFFCYEVSMELKGFDLKGGSYLLFVVLPETIAKLPVAPLYSLLYFIMVFFVILTTSVFLIETVVSGICDEFPERLRRNHRHVLTLICLCFYCLGVPLCTAAGIYWIHLLDHFITMLPLVTLSFFECMVICWVYGADNFLDNIKWMTGSYPPPYIAWKILWKFLSPVLYITLISFIFFGYQPVFYEDHRYPSWAYSVGWIISLLPALCVTVVALFEFCFTKGSCANRGRTLLCPESDWGPALAVHRAEYYPLQVPEARRLILPPASNFNTDKHGTSVDVLPNREEVAYCGSNNKLDKRQETRSGTTQSNSNHKRNHLPSFDRETAI</sequence>
<feature type="transmembrane region" description="Helical" evidence="11">
    <location>
        <begin position="265"/>
        <end position="292"/>
    </location>
</feature>
<keyword evidence="9" id="KW-0915">Sodium</keyword>
<feature type="transmembrane region" description="Helical" evidence="11">
    <location>
        <begin position="116"/>
        <end position="135"/>
    </location>
</feature>
<comment type="subcellular location">
    <subcellularLocation>
        <location evidence="1">Membrane</location>
        <topology evidence="1">Multi-pass membrane protein</topology>
    </subcellularLocation>
</comment>